<evidence type="ECO:0000313" key="3">
    <source>
        <dbReference type="Proteomes" id="UP001175227"/>
    </source>
</evidence>
<feature type="compositionally biased region" description="Polar residues" evidence="1">
    <location>
        <begin position="21"/>
        <end position="30"/>
    </location>
</feature>
<dbReference type="AlphaFoldDB" id="A0AA39P7P9"/>
<feature type="compositionally biased region" description="Basic and acidic residues" evidence="1">
    <location>
        <begin position="44"/>
        <end position="56"/>
    </location>
</feature>
<organism evidence="2 3">
    <name type="scientific">Armillaria novae-zelandiae</name>
    <dbReference type="NCBI Taxonomy" id="153914"/>
    <lineage>
        <taxon>Eukaryota</taxon>
        <taxon>Fungi</taxon>
        <taxon>Dikarya</taxon>
        <taxon>Basidiomycota</taxon>
        <taxon>Agaricomycotina</taxon>
        <taxon>Agaricomycetes</taxon>
        <taxon>Agaricomycetidae</taxon>
        <taxon>Agaricales</taxon>
        <taxon>Marasmiineae</taxon>
        <taxon>Physalacriaceae</taxon>
        <taxon>Armillaria</taxon>
    </lineage>
</organism>
<reference evidence="2" key="1">
    <citation type="submission" date="2023-06" db="EMBL/GenBank/DDBJ databases">
        <authorList>
            <consortium name="Lawrence Berkeley National Laboratory"/>
            <person name="Ahrendt S."/>
            <person name="Sahu N."/>
            <person name="Indic B."/>
            <person name="Wong-Bajracharya J."/>
            <person name="Merenyi Z."/>
            <person name="Ke H.-M."/>
            <person name="Monk M."/>
            <person name="Kocsube S."/>
            <person name="Drula E."/>
            <person name="Lipzen A."/>
            <person name="Balint B."/>
            <person name="Henrissat B."/>
            <person name="Andreopoulos B."/>
            <person name="Martin F.M."/>
            <person name="Harder C.B."/>
            <person name="Rigling D."/>
            <person name="Ford K.L."/>
            <person name="Foster G.D."/>
            <person name="Pangilinan J."/>
            <person name="Papanicolaou A."/>
            <person name="Barry K."/>
            <person name="LaButti K."/>
            <person name="Viragh M."/>
            <person name="Koriabine M."/>
            <person name="Yan M."/>
            <person name="Riley R."/>
            <person name="Champramary S."/>
            <person name="Plett K.L."/>
            <person name="Tsai I.J."/>
            <person name="Slot J."/>
            <person name="Sipos G."/>
            <person name="Plett J."/>
            <person name="Nagy L.G."/>
            <person name="Grigoriev I.V."/>
        </authorList>
    </citation>
    <scope>NUCLEOTIDE SEQUENCE</scope>
    <source>
        <strain evidence="2">ICMP 16352</strain>
    </source>
</reference>
<proteinExistence type="predicted"/>
<evidence type="ECO:0000313" key="2">
    <source>
        <dbReference type="EMBL" id="KAK0479133.1"/>
    </source>
</evidence>
<accession>A0AA39P7P9</accession>
<keyword evidence="3" id="KW-1185">Reference proteome</keyword>
<name>A0AA39P7P9_9AGAR</name>
<sequence>MTSIMSSVLRPSVRWRWNYDETSSTRTESYSKVGRRARRTKGSQPEKEEKNSRRSDEIKFTTDDHVDIVSKFLWRDTFSCTSTAKSETDGYSETTLETRYLPSRVRFEFWLGSSRSTQQDEVARIHLKRINLGGVNNDLHLVHLRIWRGGHCGDRWDLQTQERTETTHACSIRTRMSRRKGNTRWCLSSGSVNPTLVRGYASNDNRCKSEPVTAVLISKAGAAPPPISDGLARTREGRAVLACSQKCSRSVFQQIVECDFSTTLDVRRRSILLGYGSRTQPELLRWTLNFSVNTRCLYRRQTRRKAHISGWRKTAPLRHGTVDEIAGFMMKMHCRIVVHNSMYLP</sequence>
<protein>
    <submittedName>
        <fullName evidence="2">Uncharacterized protein</fullName>
    </submittedName>
</protein>
<evidence type="ECO:0000256" key="1">
    <source>
        <dbReference type="SAM" id="MobiDB-lite"/>
    </source>
</evidence>
<comment type="caution">
    <text evidence="2">The sequence shown here is derived from an EMBL/GenBank/DDBJ whole genome shotgun (WGS) entry which is preliminary data.</text>
</comment>
<gene>
    <name evidence="2" type="ORF">IW261DRAFT_1626282</name>
</gene>
<feature type="region of interest" description="Disordered" evidence="1">
    <location>
        <begin position="21"/>
        <end position="56"/>
    </location>
</feature>
<dbReference type="Proteomes" id="UP001175227">
    <property type="component" value="Unassembled WGS sequence"/>
</dbReference>
<dbReference type="EMBL" id="JAUEPR010000012">
    <property type="protein sequence ID" value="KAK0479133.1"/>
    <property type="molecule type" value="Genomic_DNA"/>
</dbReference>